<reference evidence="1" key="1">
    <citation type="submission" date="2022-08" db="EMBL/GenBank/DDBJ databases">
        <title>Genome Sequence of Fusarium decemcellulare.</title>
        <authorList>
            <person name="Buettner E."/>
        </authorList>
    </citation>
    <scope>NUCLEOTIDE SEQUENCE</scope>
    <source>
        <strain evidence="1">Babe19</strain>
    </source>
</reference>
<evidence type="ECO:0000313" key="2">
    <source>
        <dbReference type="Proteomes" id="UP001148629"/>
    </source>
</evidence>
<dbReference type="Proteomes" id="UP001148629">
    <property type="component" value="Unassembled WGS sequence"/>
</dbReference>
<dbReference type="EMBL" id="JANRMS010000870">
    <property type="protein sequence ID" value="KAJ3533433.1"/>
    <property type="molecule type" value="Genomic_DNA"/>
</dbReference>
<organism evidence="1 2">
    <name type="scientific">Fusarium decemcellulare</name>
    <dbReference type="NCBI Taxonomy" id="57161"/>
    <lineage>
        <taxon>Eukaryota</taxon>
        <taxon>Fungi</taxon>
        <taxon>Dikarya</taxon>
        <taxon>Ascomycota</taxon>
        <taxon>Pezizomycotina</taxon>
        <taxon>Sordariomycetes</taxon>
        <taxon>Hypocreomycetidae</taxon>
        <taxon>Hypocreales</taxon>
        <taxon>Nectriaceae</taxon>
        <taxon>Fusarium</taxon>
        <taxon>Fusarium decemcellulare species complex</taxon>
    </lineage>
</organism>
<proteinExistence type="predicted"/>
<accession>A0ACC1S754</accession>
<sequence>MARIKIGIDQEELAAVVSINQCPFWGLKILCECFFEKFLKPSEDEKDGSEKWGIYIESLRGFLSHTSRKHVPTTAKEARNQEQAKDAERKASRGRPRGLSRGQERAIEEAGGNDEVHFGLLEAIFRESRKKKGGPFNITTSYSARPHKAWLPKLIGSQMANFFLYADTAHQDAVSFETHEAFCRTTLTKSVNHTDFQPVQTRPVGISSLIAALGEACVVLFPLGQSVALGTPPRIPSLTVALSLVAPPGPVKAQTVIRSDKLGLRDSYPPARRVASLDSMTTVRGEAMGKERLGAISLPQDQAYPLHCFFGPMLEAGSSRARIVNTEPFTIMPSPSRQVRVQSHSGTPTKTNANAETPKGINETLWKGRWYLEKWDIYDPNGTAITSDIHSVLTNFWEAGILLCL</sequence>
<evidence type="ECO:0000313" key="1">
    <source>
        <dbReference type="EMBL" id="KAJ3533433.1"/>
    </source>
</evidence>
<comment type="caution">
    <text evidence="1">The sequence shown here is derived from an EMBL/GenBank/DDBJ whole genome shotgun (WGS) entry which is preliminary data.</text>
</comment>
<keyword evidence="2" id="KW-1185">Reference proteome</keyword>
<name>A0ACC1S754_9HYPO</name>
<gene>
    <name evidence="1" type="ORF">NM208_g7990</name>
</gene>
<protein>
    <submittedName>
        <fullName evidence="1">Uncharacterized protein</fullName>
    </submittedName>
</protein>